<proteinExistence type="inferred from homology"/>
<evidence type="ECO:0000256" key="4">
    <source>
        <dbReference type="ARBA" id="ARBA00023098"/>
    </source>
</evidence>
<comment type="subcellular location">
    <subcellularLocation>
        <location evidence="7">Cytoplasm</location>
    </subcellularLocation>
</comment>
<dbReference type="NCBIfam" id="NF000942">
    <property type="entry name" value="PRK00094.1-4"/>
    <property type="match status" value="1"/>
</dbReference>
<dbReference type="Pfam" id="PF01210">
    <property type="entry name" value="NAD_Gly3P_dh_N"/>
    <property type="match status" value="1"/>
</dbReference>
<dbReference type="PIRSF" id="PIRSF000114">
    <property type="entry name" value="Glycerol-3-P_dh"/>
    <property type="match status" value="1"/>
</dbReference>
<comment type="catalytic activity">
    <reaction evidence="7 9">
        <text>sn-glycerol 3-phosphate + NADP(+) = dihydroxyacetone phosphate + NADPH + H(+)</text>
        <dbReference type="Rhea" id="RHEA:11096"/>
        <dbReference type="ChEBI" id="CHEBI:15378"/>
        <dbReference type="ChEBI" id="CHEBI:57597"/>
        <dbReference type="ChEBI" id="CHEBI:57642"/>
        <dbReference type="ChEBI" id="CHEBI:57783"/>
        <dbReference type="ChEBI" id="CHEBI:58349"/>
        <dbReference type="EC" id="1.1.1.94"/>
    </reaction>
</comment>
<feature type="binding site" evidence="7">
    <location>
        <position position="253"/>
    </location>
    <ligand>
        <name>NADPH</name>
        <dbReference type="ChEBI" id="CHEBI:57783"/>
    </ligand>
</feature>
<dbReference type="Gene3D" id="1.10.1040.10">
    <property type="entry name" value="N-(1-d-carboxylethyl)-l-norvaline Dehydrogenase, domain 2"/>
    <property type="match status" value="1"/>
</dbReference>
<evidence type="ECO:0000256" key="1">
    <source>
        <dbReference type="ARBA" id="ARBA00011009"/>
    </source>
</evidence>
<dbReference type="EMBL" id="CP091511">
    <property type="protein sequence ID" value="UOO90385.1"/>
    <property type="molecule type" value="Genomic_DNA"/>
</dbReference>
<comment type="function">
    <text evidence="7">Catalyzes the reduction of the glycolytic intermediate dihydroxyacetone phosphate (DHAP) to sn-glycerol 3-phosphate (G3P), the key precursor for phospholipid synthesis.</text>
</comment>
<evidence type="ECO:0000256" key="5">
    <source>
        <dbReference type="ARBA" id="ARBA00023209"/>
    </source>
</evidence>
<evidence type="ECO:0000256" key="7">
    <source>
        <dbReference type="HAMAP-Rule" id="MF_00394"/>
    </source>
</evidence>
<dbReference type="Pfam" id="PF07479">
    <property type="entry name" value="NAD_Gly3P_dh_C"/>
    <property type="match status" value="1"/>
</dbReference>
<dbReference type="InterPro" id="IPR011128">
    <property type="entry name" value="G3P_DH_NAD-dep_N"/>
</dbReference>
<keyword evidence="3 7" id="KW-0560">Oxidoreductase</keyword>
<comment type="caution">
    <text evidence="7">Lacks conserved residue(s) required for the propagation of feature annotation.</text>
</comment>
<keyword evidence="6 7" id="KW-1208">Phospholipid metabolism</keyword>
<comment type="pathway">
    <text evidence="7">Membrane lipid metabolism; glycerophospholipid metabolism.</text>
</comment>
<feature type="binding site" evidence="7">
    <location>
        <position position="105"/>
    </location>
    <ligand>
        <name>NADPH</name>
        <dbReference type="ChEBI" id="CHEBI:57783"/>
    </ligand>
</feature>
<dbReference type="Proteomes" id="UP000832011">
    <property type="component" value="Chromosome"/>
</dbReference>
<feature type="binding site" evidence="7">
    <location>
        <position position="105"/>
    </location>
    <ligand>
        <name>sn-glycerol 3-phosphate</name>
        <dbReference type="ChEBI" id="CHEBI:57597"/>
    </ligand>
</feature>
<evidence type="ECO:0000256" key="3">
    <source>
        <dbReference type="ARBA" id="ARBA00023002"/>
    </source>
</evidence>
<keyword evidence="13" id="KW-1185">Reference proteome</keyword>
<name>A0ABY4E3M2_9NEIS</name>
<dbReference type="PANTHER" id="PTHR11728">
    <property type="entry name" value="GLYCEROL-3-PHOSPHATE DEHYDROGENASE"/>
    <property type="match status" value="1"/>
</dbReference>
<protein>
    <recommendedName>
        <fullName evidence="7">Glycerol-3-phosphate dehydrogenase [NAD(P)+]</fullName>
        <ecNumber evidence="7">1.1.1.94</ecNumber>
    </recommendedName>
    <alternativeName>
        <fullName evidence="7">NAD(P)(+)-dependent glycerol-3-phosphate dehydrogenase</fullName>
    </alternativeName>
    <alternativeName>
        <fullName evidence="7">NAD(P)H-dependent dihydroxyacetone-phosphate reductase</fullName>
    </alternativeName>
</protein>
<dbReference type="PANTHER" id="PTHR11728:SF1">
    <property type="entry name" value="GLYCEROL-3-PHOSPHATE DEHYDROGENASE [NAD(+)] 2, CHLOROPLASTIC"/>
    <property type="match status" value="1"/>
</dbReference>
<evidence type="ECO:0000256" key="6">
    <source>
        <dbReference type="ARBA" id="ARBA00023264"/>
    </source>
</evidence>
<evidence type="ECO:0000259" key="11">
    <source>
        <dbReference type="Pfam" id="PF07479"/>
    </source>
</evidence>
<feature type="active site" description="Proton acceptor" evidence="7">
    <location>
        <position position="189"/>
    </location>
</feature>
<dbReference type="RefSeq" id="WP_058355735.1">
    <property type="nucleotide sequence ID" value="NZ_CABKVG010000008.1"/>
</dbReference>
<keyword evidence="7" id="KW-0547">Nucleotide-binding</keyword>
<keyword evidence="7 8" id="KW-0520">NAD</keyword>
<feature type="domain" description="Glycerol-3-phosphate dehydrogenase NAD-dependent N-terminal" evidence="10">
    <location>
        <begin position="2"/>
        <end position="157"/>
    </location>
</feature>
<feature type="binding site" evidence="7">
    <location>
        <position position="279"/>
    </location>
    <ligand>
        <name>NADPH</name>
        <dbReference type="ChEBI" id="CHEBI:57783"/>
    </ligand>
</feature>
<sequence>MKITVLGAGAWGTALAIHFAKQQHQVCLWARDSSHVVQMQHERCNERYLKGFLFPESLSLATDLQAAVDASELVLIATPVAGLRPTLTALAEYIDDNLPIMTACKGFEVSTGMLPHQVVAEVLPQQQHIVLLSGPSFAQELAEQLPCAVTLAAANSDWIEQLCRDLNSPVLRLYASTDLIGVAVGGALKNVMAIATGLCDGLHYGMNARAALMTRGLAEIARLANHLGAQEHTLMGLSGLGDLILTCTGGLSRNRQVGLKLAENKNLDTILAELGHVAEGVYTVSEAHRLAEQYQVSMPITATLYALFQGQLNSTQVAQSLMMRSPTPENS</sequence>
<feature type="binding site" evidence="7">
    <location>
        <position position="134"/>
    </location>
    <ligand>
        <name>sn-glycerol 3-phosphate</name>
        <dbReference type="ChEBI" id="CHEBI:57597"/>
    </ligand>
</feature>
<gene>
    <name evidence="7" type="primary">gpsA</name>
    <name evidence="12" type="ORF">LVJ82_05235</name>
</gene>
<feature type="binding site" evidence="7">
    <location>
        <position position="31"/>
    </location>
    <ligand>
        <name>NADPH</name>
        <dbReference type="ChEBI" id="CHEBI:57783"/>
    </ligand>
</feature>
<feature type="binding site" evidence="7">
    <location>
        <position position="11"/>
    </location>
    <ligand>
        <name>NADPH</name>
        <dbReference type="ChEBI" id="CHEBI:57783"/>
    </ligand>
</feature>
<dbReference type="InterPro" id="IPR036291">
    <property type="entry name" value="NAD(P)-bd_dom_sf"/>
</dbReference>
<feature type="binding site" evidence="7">
    <location>
        <position position="254"/>
    </location>
    <ligand>
        <name>sn-glycerol 3-phosphate</name>
        <dbReference type="ChEBI" id="CHEBI:57597"/>
    </ligand>
</feature>
<comment type="catalytic activity">
    <reaction evidence="7">
        <text>sn-glycerol 3-phosphate + NAD(+) = dihydroxyacetone phosphate + NADH + H(+)</text>
        <dbReference type="Rhea" id="RHEA:11092"/>
        <dbReference type="ChEBI" id="CHEBI:15378"/>
        <dbReference type="ChEBI" id="CHEBI:57540"/>
        <dbReference type="ChEBI" id="CHEBI:57597"/>
        <dbReference type="ChEBI" id="CHEBI:57642"/>
        <dbReference type="ChEBI" id="CHEBI:57945"/>
        <dbReference type="EC" id="1.1.1.94"/>
    </reaction>
</comment>
<dbReference type="NCBIfam" id="NF000940">
    <property type="entry name" value="PRK00094.1-2"/>
    <property type="match status" value="1"/>
</dbReference>
<dbReference type="InterPro" id="IPR013328">
    <property type="entry name" value="6PGD_dom2"/>
</dbReference>
<dbReference type="SUPFAM" id="SSF51735">
    <property type="entry name" value="NAD(P)-binding Rossmann-fold domains"/>
    <property type="match status" value="1"/>
</dbReference>
<keyword evidence="4 7" id="KW-0443">Lipid metabolism</keyword>
<feature type="binding site" evidence="7">
    <location>
        <position position="138"/>
    </location>
    <ligand>
        <name>NADPH</name>
        <dbReference type="ChEBI" id="CHEBI:57783"/>
    </ligand>
</feature>
<feature type="binding site" evidence="7">
    <location>
        <position position="189"/>
    </location>
    <ligand>
        <name>sn-glycerol 3-phosphate</name>
        <dbReference type="ChEBI" id="CHEBI:57597"/>
    </ligand>
</feature>
<feature type="binding site" evidence="7">
    <location>
        <position position="48"/>
    </location>
    <ligand>
        <name>NADPH</name>
        <dbReference type="ChEBI" id="CHEBI:57783"/>
    </ligand>
</feature>
<evidence type="ECO:0000256" key="8">
    <source>
        <dbReference type="RuleBase" id="RU000437"/>
    </source>
</evidence>
<feature type="binding site" evidence="7">
    <location>
        <position position="242"/>
    </location>
    <ligand>
        <name>sn-glycerol 3-phosphate</name>
        <dbReference type="ChEBI" id="CHEBI:57597"/>
    </ligand>
</feature>
<dbReference type="InterPro" id="IPR008927">
    <property type="entry name" value="6-PGluconate_DH-like_C_sf"/>
</dbReference>
<keyword evidence="7" id="KW-0963">Cytoplasm</keyword>
<evidence type="ECO:0000256" key="9">
    <source>
        <dbReference type="RuleBase" id="RU000439"/>
    </source>
</evidence>
<organism evidence="12 13">
    <name type="scientific">Vitreoscilla massiliensis</name>
    <dbReference type="NCBI Taxonomy" id="1689272"/>
    <lineage>
        <taxon>Bacteria</taxon>
        <taxon>Pseudomonadati</taxon>
        <taxon>Pseudomonadota</taxon>
        <taxon>Betaproteobacteria</taxon>
        <taxon>Neisseriales</taxon>
        <taxon>Neisseriaceae</taxon>
        <taxon>Vitreoscilla</taxon>
    </lineage>
</organism>
<keyword evidence="7" id="KW-0521">NADP</keyword>
<dbReference type="Gene3D" id="3.40.50.720">
    <property type="entry name" value="NAD(P)-binding Rossmann-like Domain"/>
    <property type="match status" value="1"/>
</dbReference>
<evidence type="ECO:0000313" key="13">
    <source>
        <dbReference type="Proteomes" id="UP000832011"/>
    </source>
</evidence>
<feature type="binding site" evidence="7">
    <location>
        <position position="253"/>
    </location>
    <ligand>
        <name>sn-glycerol 3-phosphate</name>
        <dbReference type="ChEBI" id="CHEBI:57597"/>
    </ligand>
</feature>
<dbReference type="EC" id="1.1.1.94" evidence="7"/>
<comment type="similarity">
    <text evidence="1 7 8">Belongs to the NAD-dependent glycerol-3-phosphate dehydrogenase family.</text>
</comment>
<evidence type="ECO:0000256" key="2">
    <source>
        <dbReference type="ARBA" id="ARBA00022516"/>
    </source>
</evidence>
<feature type="binding site" evidence="7">
    <location>
        <position position="277"/>
    </location>
    <ligand>
        <name>NADPH</name>
        <dbReference type="ChEBI" id="CHEBI:57783"/>
    </ligand>
</feature>
<dbReference type="HAMAP" id="MF_00394">
    <property type="entry name" value="NAD_Glyc3P_dehydrog"/>
    <property type="match status" value="1"/>
</dbReference>
<accession>A0ABY4E3M2</accession>
<feature type="domain" description="Glycerol-3-phosphate dehydrogenase NAD-dependent C-terminal" evidence="11">
    <location>
        <begin position="178"/>
        <end position="317"/>
    </location>
</feature>
<keyword evidence="5 7" id="KW-0594">Phospholipid biosynthesis</keyword>
<dbReference type="PROSITE" id="PS00957">
    <property type="entry name" value="NAD_G3PDH"/>
    <property type="match status" value="1"/>
</dbReference>
<reference evidence="12 13" key="1">
    <citation type="journal article" date="2022" name="Res Sq">
        <title>Evolution of multicellular longitudinally dividing oral cavity symbionts (Neisseriaceae).</title>
        <authorList>
            <person name="Nyongesa S."/>
            <person name="Weber P."/>
            <person name="Bernet E."/>
            <person name="Pullido F."/>
            <person name="Nieckarz M."/>
            <person name="Delaby M."/>
            <person name="Nieves C."/>
            <person name="Viehboeck T."/>
            <person name="Krause N."/>
            <person name="Rivera-Millot A."/>
            <person name="Nakamura A."/>
            <person name="Vischer N."/>
            <person name="VanNieuwenhze M."/>
            <person name="Brun Y."/>
            <person name="Cava F."/>
            <person name="Bulgheresi S."/>
            <person name="Veyrier F."/>
        </authorList>
    </citation>
    <scope>NUCLEOTIDE SEQUENCE [LARGE SCALE GENOMIC DNA]</scope>
    <source>
        <strain evidence="12 13">SN4</strain>
    </source>
</reference>
<dbReference type="InterPro" id="IPR006109">
    <property type="entry name" value="G3P_DH_NAD-dep_C"/>
</dbReference>
<feature type="binding site" evidence="7">
    <location>
        <position position="252"/>
    </location>
    <ligand>
        <name>sn-glycerol 3-phosphate</name>
        <dbReference type="ChEBI" id="CHEBI:57597"/>
    </ligand>
</feature>
<dbReference type="InterPro" id="IPR006168">
    <property type="entry name" value="G3P_DH_NAD-dep"/>
</dbReference>
<dbReference type="PRINTS" id="PR00077">
    <property type="entry name" value="GPDHDRGNASE"/>
</dbReference>
<keyword evidence="2 7" id="KW-0444">Lipid biosynthesis</keyword>
<feature type="binding site" evidence="7">
    <location>
        <position position="136"/>
    </location>
    <ligand>
        <name>sn-glycerol 3-phosphate</name>
        <dbReference type="ChEBI" id="CHEBI:57597"/>
    </ligand>
</feature>
<evidence type="ECO:0000313" key="12">
    <source>
        <dbReference type="EMBL" id="UOO90385.1"/>
    </source>
</evidence>
<evidence type="ECO:0000259" key="10">
    <source>
        <dbReference type="Pfam" id="PF01210"/>
    </source>
</evidence>
<dbReference type="SUPFAM" id="SSF48179">
    <property type="entry name" value="6-phosphogluconate dehydrogenase C-terminal domain-like"/>
    <property type="match status" value="1"/>
</dbReference>